<dbReference type="GO" id="GO:0006281">
    <property type="term" value="P:DNA repair"/>
    <property type="evidence" value="ECO:0007669"/>
    <property type="project" value="TreeGrafter"/>
</dbReference>
<keyword evidence="9 13" id="KW-0378">Hydrolase</keyword>
<dbReference type="InterPro" id="IPR037512">
    <property type="entry name" value="PGPase_prok"/>
</dbReference>
<evidence type="ECO:0000256" key="4">
    <source>
        <dbReference type="ARBA" id="ARBA00006171"/>
    </source>
</evidence>
<comment type="subunit">
    <text evidence="5">Homotrimer.</text>
</comment>
<dbReference type="SFLD" id="SFLDG01135">
    <property type="entry name" value="C1.5.6:_HAD__Beta-PGM__Phospha"/>
    <property type="match status" value="1"/>
</dbReference>
<dbReference type="PANTHER" id="PTHR43434:SF1">
    <property type="entry name" value="PHOSPHOGLYCOLATE PHOSPHATASE"/>
    <property type="match status" value="1"/>
</dbReference>
<evidence type="ECO:0000256" key="12">
    <source>
        <dbReference type="ARBA" id="ARBA00059247"/>
    </source>
</evidence>
<evidence type="ECO:0000313" key="14">
    <source>
        <dbReference type="Proteomes" id="UP000521868"/>
    </source>
</evidence>
<proteinExistence type="inferred from homology"/>
<dbReference type="GO" id="GO:0046872">
    <property type="term" value="F:metal ion binding"/>
    <property type="evidence" value="ECO:0007669"/>
    <property type="project" value="UniProtKB-KW"/>
</dbReference>
<evidence type="ECO:0000256" key="6">
    <source>
        <dbReference type="ARBA" id="ARBA00013078"/>
    </source>
</evidence>
<dbReference type="InterPro" id="IPR006439">
    <property type="entry name" value="HAD-SF_hydro_IA"/>
</dbReference>
<dbReference type="EC" id="3.1.3.18" evidence="6"/>
<evidence type="ECO:0000256" key="3">
    <source>
        <dbReference type="ARBA" id="ARBA00004818"/>
    </source>
</evidence>
<dbReference type="InterPro" id="IPR023214">
    <property type="entry name" value="HAD_sf"/>
</dbReference>
<evidence type="ECO:0000256" key="2">
    <source>
        <dbReference type="ARBA" id="ARBA00001946"/>
    </source>
</evidence>
<evidence type="ECO:0000256" key="7">
    <source>
        <dbReference type="ARBA" id="ARBA00022567"/>
    </source>
</evidence>
<dbReference type="SFLD" id="SFLDG01129">
    <property type="entry name" value="C1.5:_HAD__Beta-PGM__Phosphata"/>
    <property type="match status" value="1"/>
</dbReference>
<comment type="cofactor">
    <cofactor evidence="2">
        <name>Mg(2+)</name>
        <dbReference type="ChEBI" id="CHEBI:18420"/>
    </cofactor>
</comment>
<dbReference type="Pfam" id="PF13419">
    <property type="entry name" value="HAD_2"/>
    <property type="match status" value="1"/>
</dbReference>
<evidence type="ECO:0000256" key="5">
    <source>
        <dbReference type="ARBA" id="ARBA00011233"/>
    </source>
</evidence>
<keyword evidence="8" id="KW-0479">Metal-binding</keyword>
<dbReference type="SUPFAM" id="SSF56784">
    <property type="entry name" value="HAD-like"/>
    <property type="match status" value="1"/>
</dbReference>
<evidence type="ECO:0000313" key="13">
    <source>
        <dbReference type="EMBL" id="NKE65754.1"/>
    </source>
</evidence>
<evidence type="ECO:0000256" key="10">
    <source>
        <dbReference type="ARBA" id="ARBA00022842"/>
    </source>
</evidence>
<dbReference type="InterPro" id="IPR041492">
    <property type="entry name" value="HAD_2"/>
</dbReference>
<dbReference type="Proteomes" id="UP000521868">
    <property type="component" value="Unassembled WGS sequence"/>
</dbReference>
<protein>
    <recommendedName>
        <fullName evidence="6">phosphoglycolate phosphatase</fullName>
        <ecNumber evidence="6">3.1.3.18</ecNumber>
    </recommendedName>
</protein>
<evidence type="ECO:0000256" key="1">
    <source>
        <dbReference type="ARBA" id="ARBA00000830"/>
    </source>
</evidence>
<keyword evidence="14" id="KW-1185">Reference proteome</keyword>
<dbReference type="GO" id="GO:0005829">
    <property type="term" value="C:cytosol"/>
    <property type="evidence" value="ECO:0007669"/>
    <property type="project" value="TreeGrafter"/>
</dbReference>
<comment type="caution">
    <text evidence="13">The sequence shown here is derived from an EMBL/GenBank/DDBJ whole genome shotgun (WGS) entry which is preliminary data.</text>
</comment>
<comment type="pathway">
    <text evidence="3">Organic acid metabolism; glycolate biosynthesis; glycolate from 2-phosphoglycolate: step 1/1.</text>
</comment>
<dbReference type="Gene3D" id="3.40.50.1000">
    <property type="entry name" value="HAD superfamily/HAD-like"/>
    <property type="match status" value="1"/>
</dbReference>
<evidence type="ECO:0000256" key="8">
    <source>
        <dbReference type="ARBA" id="ARBA00022723"/>
    </source>
</evidence>
<name>A0A7X6I652_9BURK</name>
<dbReference type="InterPro" id="IPR023198">
    <property type="entry name" value="PGP-like_dom2"/>
</dbReference>
<keyword evidence="10" id="KW-0460">Magnesium</keyword>
<keyword evidence="11" id="KW-0119">Carbohydrate metabolism</keyword>
<dbReference type="NCBIfam" id="TIGR01449">
    <property type="entry name" value="PGP_bact"/>
    <property type="match status" value="1"/>
</dbReference>
<dbReference type="PANTHER" id="PTHR43434">
    <property type="entry name" value="PHOSPHOGLYCOLATE PHOSPHATASE"/>
    <property type="match status" value="1"/>
</dbReference>
<keyword evidence="7" id="KW-0113">Calvin cycle</keyword>
<dbReference type="NCBIfam" id="TIGR01509">
    <property type="entry name" value="HAD-SF-IA-v3"/>
    <property type="match status" value="1"/>
</dbReference>
<dbReference type="NCBIfam" id="TIGR01549">
    <property type="entry name" value="HAD-SF-IA-v1"/>
    <property type="match status" value="1"/>
</dbReference>
<gene>
    <name evidence="13" type="primary">gph</name>
    <name evidence="13" type="ORF">RAMLITH_07955</name>
</gene>
<comment type="catalytic activity">
    <reaction evidence="1">
        <text>2-phosphoglycolate + H2O = glycolate + phosphate</text>
        <dbReference type="Rhea" id="RHEA:14369"/>
        <dbReference type="ChEBI" id="CHEBI:15377"/>
        <dbReference type="ChEBI" id="CHEBI:29805"/>
        <dbReference type="ChEBI" id="CHEBI:43474"/>
        <dbReference type="ChEBI" id="CHEBI:58033"/>
        <dbReference type="EC" id="3.1.3.18"/>
    </reaction>
</comment>
<comment type="similarity">
    <text evidence="4">Belongs to the HAD-like hydrolase superfamily. CbbY/CbbZ/Gph/YieH family.</text>
</comment>
<dbReference type="SFLD" id="SFLDS00003">
    <property type="entry name" value="Haloacid_Dehalogenase"/>
    <property type="match status" value="1"/>
</dbReference>
<dbReference type="Gene3D" id="1.10.150.240">
    <property type="entry name" value="Putative phosphatase, domain 2"/>
    <property type="match status" value="1"/>
</dbReference>
<dbReference type="EMBL" id="VTOX01000002">
    <property type="protein sequence ID" value="NKE65754.1"/>
    <property type="molecule type" value="Genomic_DNA"/>
</dbReference>
<dbReference type="GO" id="GO:0019253">
    <property type="term" value="P:reductive pentose-phosphate cycle"/>
    <property type="evidence" value="ECO:0007669"/>
    <property type="project" value="UniProtKB-KW"/>
</dbReference>
<reference evidence="13 14" key="1">
    <citation type="journal article" date="2020" name="Nature">
        <title>Bacterial chemolithoautotrophy via manganese oxidation.</title>
        <authorList>
            <person name="Yu H."/>
            <person name="Leadbetter J.R."/>
        </authorList>
    </citation>
    <scope>NUCLEOTIDE SEQUENCE [LARGE SCALE GENOMIC DNA]</scope>
    <source>
        <strain evidence="13 14">RBP-1</strain>
    </source>
</reference>
<dbReference type="AlphaFoldDB" id="A0A7X6I652"/>
<dbReference type="GO" id="GO:0008967">
    <property type="term" value="F:phosphoglycolate phosphatase activity"/>
    <property type="evidence" value="ECO:0007669"/>
    <property type="project" value="UniProtKB-EC"/>
</dbReference>
<evidence type="ECO:0000256" key="11">
    <source>
        <dbReference type="ARBA" id="ARBA00023277"/>
    </source>
</evidence>
<dbReference type="InterPro" id="IPR050155">
    <property type="entry name" value="HAD-like_hydrolase_sf"/>
</dbReference>
<organism evidence="13 14">
    <name type="scientific">Ramlibacter lithotrophicus</name>
    <dbReference type="NCBI Taxonomy" id="2606681"/>
    <lineage>
        <taxon>Bacteria</taxon>
        <taxon>Pseudomonadati</taxon>
        <taxon>Pseudomonadota</taxon>
        <taxon>Betaproteobacteria</taxon>
        <taxon>Burkholderiales</taxon>
        <taxon>Comamonadaceae</taxon>
        <taxon>Ramlibacter</taxon>
    </lineage>
</organism>
<sequence>MFDLDGTLVATAGEIQDAVNDTLQQFGLPLVEERQVRDWIGHGTRTLLAQAIAFAAARPAELVRASDSFETLAAEFARHYGRRCGTRSRLYPRVREVLWELRRCGVRLAVVTNKEQAFTNLVLQQHGLTPLLDAVLNGDTAPAKKPDPGGLRACMAAFGAPPRQCLLVGDSSIDVAAARAAGVPVWAVTYGYNMGQPIAQAAPDRLLADLQPLLGLAAAHGLAPHAPTPARQ</sequence>
<dbReference type="FunFam" id="3.40.50.1000:FF:000022">
    <property type="entry name" value="Phosphoglycolate phosphatase"/>
    <property type="match status" value="1"/>
</dbReference>
<dbReference type="InterPro" id="IPR036412">
    <property type="entry name" value="HAD-like_sf"/>
</dbReference>
<comment type="function">
    <text evidence="12">Specifically catalyzes the dephosphorylation of 2-phosphoglycolate. Is involved in the dissimilation of the intracellular 2-phosphoglycolate formed during the DNA repair of 3'-phosphoglycolate ends, a major class of DNA lesions induced by oxidative stress.</text>
</comment>
<evidence type="ECO:0000256" key="9">
    <source>
        <dbReference type="ARBA" id="ARBA00022801"/>
    </source>
</evidence>
<accession>A0A7X6I652</accession>